<accession>A0A2A6B5H3</accession>
<dbReference type="Proteomes" id="UP000005239">
    <property type="component" value="Unassembled WGS sequence"/>
</dbReference>
<protein>
    <submittedName>
        <fullName evidence="1">Uncharacterized protein</fullName>
    </submittedName>
</protein>
<dbReference type="AlphaFoldDB" id="A0A2A6B5H3"/>
<evidence type="ECO:0000313" key="1">
    <source>
        <dbReference type="EnsemblMetazoa" id="PPA43829.1"/>
    </source>
</evidence>
<keyword evidence="2" id="KW-1185">Reference proteome</keyword>
<evidence type="ECO:0000313" key="2">
    <source>
        <dbReference type="Proteomes" id="UP000005239"/>
    </source>
</evidence>
<accession>A0A8R1Z6A0</accession>
<gene>
    <name evidence="1" type="primary">WBGene00282198</name>
</gene>
<dbReference type="EnsemblMetazoa" id="PPA43829.1">
    <property type="protein sequence ID" value="PPA43829.1"/>
    <property type="gene ID" value="WBGene00282198"/>
</dbReference>
<organism evidence="1 2">
    <name type="scientific">Pristionchus pacificus</name>
    <name type="common">Parasitic nematode worm</name>
    <dbReference type="NCBI Taxonomy" id="54126"/>
    <lineage>
        <taxon>Eukaryota</taxon>
        <taxon>Metazoa</taxon>
        <taxon>Ecdysozoa</taxon>
        <taxon>Nematoda</taxon>
        <taxon>Chromadorea</taxon>
        <taxon>Rhabditida</taxon>
        <taxon>Rhabditina</taxon>
        <taxon>Diplogasteromorpha</taxon>
        <taxon>Diplogasteroidea</taxon>
        <taxon>Neodiplogasteridae</taxon>
        <taxon>Pristionchus</taxon>
    </lineage>
</organism>
<reference evidence="1" key="2">
    <citation type="submission" date="2022-06" db="UniProtKB">
        <authorList>
            <consortium name="EnsemblMetazoa"/>
        </authorList>
    </citation>
    <scope>IDENTIFICATION</scope>
    <source>
        <strain evidence="1">PS312</strain>
    </source>
</reference>
<name>A0A2A6B5H3_PRIPA</name>
<reference evidence="2" key="1">
    <citation type="journal article" date="2008" name="Nat. Genet.">
        <title>The Pristionchus pacificus genome provides a unique perspective on nematode lifestyle and parasitism.</title>
        <authorList>
            <person name="Dieterich C."/>
            <person name="Clifton S.W."/>
            <person name="Schuster L.N."/>
            <person name="Chinwalla A."/>
            <person name="Delehaunty K."/>
            <person name="Dinkelacker I."/>
            <person name="Fulton L."/>
            <person name="Fulton R."/>
            <person name="Godfrey J."/>
            <person name="Minx P."/>
            <person name="Mitreva M."/>
            <person name="Roeseler W."/>
            <person name="Tian H."/>
            <person name="Witte H."/>
            <person name="Yang S.P."/>
            <person name="Wilson R.K."/>
            <person name="Sommer R.J."/>
        </authorList>
    </citation>
    <scope>NUCLEOTIDE SEQUENCE [LARGE SCALE GENOMIC DNA]</scope>
    <source>
        <strain evidence="2">PS312</strain>
    </source>
</reference>
<sequence>MDLYGEGVVGERYLRRRKEHREEYDYRLEEECERRDGEMDLYGEGDVGEWYLRRRKEDREEYDYRLEEEALRYSTLTMSSVSFVPPGPIDSSTSWSKNLSCMPPFSLCPVKCYFVVSRDGEMNLYGEGDVGEWFLRRRKEDREEYDYRLEEE</sequence>
<proteinExistence type="predicted"/>